<dbReference type="Pfam" id="PF02625">
    <property type="entry name" value="XdhC_CoxI"/>
    <property type="match status" value="1"/>
</dbReference>
<dbReference type="SUPFAM" id="SSF51735">
    <property type="entry name" value="NAD(P)-binding Rossmann-fold domains"/>
    <property type="match status" value="1"/>
</dbReference>
<dbReference type="EMBL" id="RQXW01000009">
    <property type="protein sequence ID" value="RTE65609.1"/>
    <property type="molecule type" value="Genomic_DNA"/>
</dbReference>
<dbReference type="Proteomes" id="UP000283087">
    <property type="component" value="Unassembled WGS sequence"/>
</dbReference>
<feature type="domain" description="XdhC Rossmann" evidence="2">
    <location>
        <begin position="107"/>
        <end position="249"/>
    </location>
</feature>
<dbReference type="InterPro" id="IPR003777">
    <property type="entry name" value="XdhC_CoxI"/>
</dbReference>
<dbReference type="OrthoDB" id="61481at2"/>
<proteinExistence type="predicted"/>
<dbReference type="InterPro" id="IPR014308">
    <property type="entry name" value="Xanthine_DH_XdhC"/>
</dbReference>
<gene>
    <name evidence="3" type="primary">xdhC</name>
    <name evidence="3" type="ORF">EH243_11760</name>
</gene>
<evidence type="ECO:0000259" key="2">
    <source>
        <dbReference type="Pfam" id="PF13478"/>
    </source>
</evidence>
<dbReference type="NCBIfam" id="TIGR02964">
    <property type="entry name" value="xanthine_xdhC"/>
    <property type="match status" value="1"/>
</dbReference>
<keyword evidence="4" id="KW-1185">Reference proteome</keyword>
<reference evidence="3 4" key="1">
    <citation type="submission" date="2018-11" db="EMBL/GenBank/DDBJ databases">
        <title>The draft genome sequence of Amphritea opalescens ANRC-JH13T.</title>
        <authorList>
            <person name="Fang Z."/>
            <person name="Zhang Y."/>
            <person name="Han X."/>
        </authorList>
    </citation>
    <scope>NUCLEOTIDE SEQUENCE [LARGE SCALE GENOMIC DNA]</scope>
    <source>
        <strain evidence="3 4">ANRC-JH13</strain>
    </source>
</reference>
<comment type="caution">
    <text evidence="3">The sequence shown here is derived from an EMBL/GenBank/DDBJ whole genome shotgun (WGS) entry which is preliminary data.</text>
</comment>
<name>A0A430KPZ6_9GAMM</name>
<dbReference type="Pfam" id="PF13478">
    <property type="entry name" value="XdhC_C"/>
    <property type="match status" value="1"/>
</dbReference>
<protein>
    <submittedName>
        <fullName evidence="3">Xanthine dehydrogenase accessory protein XdhC</fullName>
    </submittedName>
</protein>
<dbReference type="InterPro" id="IPR052698">
    <property type="entry name" value="MoCofactor_Util/Proc"/>
</dbReference>
<dbReference type="InterPro" id="IPR027051">
    <property type="entry name" value="XdhC_Rossmann_dom"/>
</dbReference>
<feature type="domain" description="XdhC- CoxI" evidence="1">
    <location>
        <begin position="15"/>
        <end position="79"/>
    </location>
</feature>
<evidence type="ECO:0000259" key="1">
    <source>
        <dbReference type="Pfam" id="PF02625"/>
    </source>
</evidence>
<dbReference type="AlphaFoldDB" id="A0A430KPZ6"/>
<sequence>MNHEWITALNQFASEATPGVIITVVEERGSTPRNAGAKMVISQAEQYDTIGGGHLEYKAIKIARQMLQQKQSQPRLERFSLGASLGQCCGGATTLLFEPVNTDTVQIVVFGAGHVGRALVSILASLPCRVRWIDNREDQFPNVIPEGVEPLVSEFPADEVASQPTNSYFIVMTHNHQLDQTLTEAILQRDDFAYFGLIGSATKRHKFIHRLHAKGFSEAQIKRMTCPMGIAEVKGKLPAEIAVSVAGEIIAHYNADFGCDQQSTPADTTVIERLAI</sequence>
<evidence type="ECO:0000313" key="3">
    <source>
        <dbReference type="EMBL" id="RTE65609.1"/>
    </source>
</evidence>
<dbReference type="InterPro" id="IPR036291">
    <property type="entry name" value="NAD(P)-bd_dom_sf"/>
</dbReference>
<dbReference type="PANTHER" id="PTHR30388">
    <property type="entry name" value="ALDEHYDE OXIDOREDUCTASE MOLYBDENUM COFACTOR ASSEMBLY PROTEIN"/>
    <property type="match status" value="1"/>
</dbReference>
<dbReference type="PANTHER" id="PTHR30388:SF6">
    <property type="entry name" value="XANTHINE DEHYDROGENASE SUBUNIT A-RELATED"/>
    <property type="match status" value="1"/>
</dbReference>
<organism evidence="3 4">
    <name type="scientific">Amphritea opalescens</name>
    <dbReference type="NCBI Taxonomy" id="2490544"/>
    <lineage>
        <taxon>Bacteria</taxon>
        <taxon>Pseudomonadati</taxon>
        <taxon>Pseudomonadota</taxon>
        <taxon>Gammaproteobacteria</taxon>
        <taxon>Oceanospirillales</taxon>
        <taxon>Oceanospirillaceae</taxon>
        <taxon>Amphritea</taxon>
    </lineage>
</organism>
<evidence type="ECO:0000313" key="4">
    <source>
        <dbReference type="Proteomes" id="UP000283087"/>
    </source>
</evidence>
<accession>A0A430KPZ6</accession>
<dbReference type="Gene3D" id="3.40.50.720">
    <property type="entry name" value="NAD(P)-binding Rossmann-like Domain"/>
    <property type="match status" value="1"/>
</dbReference>
<dbReference type="RefSeq" id="WP_126158862.1">
    <property type="nucleotide sequence ID" value="NZ_RQXW01000009.1"/>
</dbReference>